<organism evidence="2 3">
    <name type="scientific">Oceanospirillum sediminis</name>
    <dbReference type="NCBI Taxonomy" id="2760088"/>
    <lineage>
        <taxon>Bacteria</taxon>
        <taxon>Pseudomonadati</taxon>
        <taxon>Pseudomonadota</taxon>
        <taxon>Gammaproteobacteria</taxon>
        <taxon>Oceanospirillales</taxon>
        <taxon>Oceanospirillaceae</taxon>
        <taxon>Oceanospirillum</taxon>
    </lineage>
</organism>
<proteinExistence type="predicted"/>
<dbReference type="Pfam" id="PF03050">
    <property type="entry name" value="DDE_Tnp_IS66"/>
    <property type="match status" value="1"/>
</dbReference>
<gene>
    <name evidence="2" type="ORF">H4O21_03335</name>
</gene>
<feature type="domain" description="Transposase IS66 central" evidence="1">
    <location>
        <begin position="1"/>
        <end position="42"/>
    </location>
</feature>
<protein>
    <submittedName>
        <fullName evidence="2">Transposase</fullName>
    </submittedName>
</protein>
<evidence type="ECO:0000259" key="1">
    <source>
        <dbReference type="Pfam" id="PF03050"/>
    </source>
</evidence>
<keyword evidence="3" id="KW-1185">Reference proteome</keyword>
<sequence>MDETPIKAGKTGKGKMSKGWFWPLYGDQDDIVFTFSKSRAANRSKTP</sequence>
<reference evidence="2 3" key="1">
    <citation type="submission" date="2020-08" db="EMBL/GenBank/DDBJ databases">
        <title>Oceanospirillum sp. nov. isolated from marine sediment.</title>
        <authorList>
            <person name="Ji X."/>
        </authorList>
    </citation>
    <scope>NUCLEOTIDE SEQUENCE [LARGE SCALE GENOMIC DNA]</scope>
    <source>
        <strain evidence="2 3">D5</strain>
    </source>
</reference>
<dbReference type="InterPro" id="IPR004291">
    <property type="entry name" value="Transposase_IS66_central"/>
</dbReference>
<dbReference type="EMBL" id="JACJFM010000003">
    <property type="protein sequence ID" value="MBB1485640.1"/>
    <property type="molecule type" value="Genomic_DNA"/>
</dbReference>
<evidence type="ECO:0000313" key="2">
    <source>
        <dbReference type="EMBL" id="MBB1485640.1"/>
    </source>
</evidence>
<dbReference type="AlphaFoldDB" id="A0A839ILR1"/>
<accession>A0A839ILR1</accession>
<name>A0A839ILR1_9GAMM</name>
<evidence type="ECO:0000313" key="3">
    <source>
        <dbReference type="Proteomes" id="UP000565262"/>
    </source>
</evidence>
<dbReference type="Proteomes" id="UP000565262">
    <property type="component" value="Unassembled WGS sequence"/>
</dbReference>
<comment type="caution">
    <text evidence="2">The sequence shown here is derived from an EMBL/GenBank/DDBJ whole genome shotgun (WGS) entry which is preliminary data.</text>
</comment>